<dbReference type="Proteomes" id="UP000036403">
    <property type="component" value="Unassembled WGS sequence"/>
</dbReference>
<dbReference type="InterPro" id="IPR002110">
    <property type="entry name" value="Ankyrin_rpt"/>
</dbReference>
<feature type="domain" description="Protein kinase" evidence="18">
    <location>
        <begin position="1298"/>
        <end position="1553"/>
    </location>
</feature>
<dbReference type="PROSITE" id="PS50011">
    <property type="entry name" value="PROTEIN_KINASE_DOM"/>
    <property type="match status" value="1"/>
</dbReference>
<keyword evidence="20" id="KW-1185">Reference proteome</keyword>
<dbReference type="Pfam" id="PF12796">
    <property type="entry name" value="Ank_2"/>
    <property type="match status" value="3"/>
</dbReference>
<keyword evidence="10" id="KW-0238">DNA-binding</keyword>
<dbReference type="PANTHER" id="PTHR12708">
    <property type="entry name" value="DNA POLYMERASE EPSILON SUBUNIT B"/>
    <property type="match status" value="1"/>
</dbReference>
<feature type="binding site" evidence="16">
    <location>
        <position position="1328"/>
    </location>
    <ligand>
        <name>ATP</name>
        <dbReference type="ChEBI" id="CHEBI:30616"/>
    </ligand>
</feature>
<evidence type="ECO:0000259" key="18">
    <source>
        <dbReference type="PROSITE" id="PS50011"/>
    </source>
</evidence>
<evidence type="ECO:0000313" key="19">
    <source>
        <dbReference type="EMBL" id="KMQ94424.1"/>
    </source>
</evidence>
<dbReference type="EC" id="2.7.11.22" evidence="3"/>
<dbReference type="PROSITE" id="PS00108">
    <property type="entry name" value="PROTEIN_KINASE_ST"/>
    <property type="match status" value="1"/>
</dbReference>
<evidence type="ECO:0000256" key="11">
    <source>
        <dbReference type="ARBA" id="ARBA00023242"/>
    </source>
</evidence>
<evidence type="ECO:0000256" key="5">
    <source>
        <dbReference type="ARBA" id="ARBA00022679"/>
    </source>
</evidence>
<dbReference type="InterPro" id="IPR017441">
    <property type="entry name" value="Protein_kinase_ATP_BS"/>
</dbReference>
<dbReference type="PROSITE" id="PS50088">
    <property type="entry name" value="ANK_REPEAT"/>
    <property type="match status" value="7"/>
</dbReference>
<dbReference type="GO" id="GO:0003677">
    <property type="term" value="F:DNA binding"/>
    <property type="evidence" value="ECO:0007669"/>
    <property type="project" value="UniProtKB-KW"/>
</dbReference>
<feature type="compositionally biased region" description="Basic residues" evidence="17">
    <location>
        <begin position="516"/>
        <end position="527"/>
    </location>
</feature>
<dbReference type="InterPro" id="IPR008271">
    <property type="entry name" value="Ser/Thr_kinase_AS"/>
</dbReference>
<evidence type="ECO:0000256" key="12">
    <source>
        <dbReference type="ARBA" id="ARBA00032930"/>
    </source>
</evidence>
<dbReference type="GO" id="GO:0008622">
    <property type="term" value="C:epsilon DNA polymerase complex"/>
    <property type="evidence" value="ECO:0007669"/>
    <property type="project" value="InterPro"/>
</dbReference>
<keyword evidence="4" id="KW-0723">Serine/threonine-protein kinase</keyword>
<dbReference type="InterPro" id="IPR007185">
    <property type="entry name" value="DNA_pol_a/d/e_bsu"/>
</dbReference>
<dbReference type="GO" id="GO:0042276">
    <property type="term" value="P:error-prone translesion synthesis"/>
    <property type="evidence" value="ECO:0007669"/>
    <property type="project" value="TreeGrafter"/>
</dbReference>
<evidence type="ECO:0000256" key="3">
    <source>
        <dbReference type="ARBA" id="ARBA00012425"/>
    </source>
</evidence>
<feature type="compositionally biased region" description="Basic and acidic residues" evidence="17">
    <location>
        <begin position="1000"/>
        <end position="1020"/>
    </location>
</feature>
<dbReference type="Gene3D" id="1.10.510.10">
    <property type="entry name" value="Transferase(Phosphotransferase) domain 1"/>
    <property type="match status" value="2"/>
</dbReference>
<feature type="region of interest" description="Disordered" evidence="17">
    <location>
        <begin position="488"/>
        <end position="597"/>
    </location>
</feature>
<dbReference type="InterPro" id="IPR016266">
    <property type="entry name" value="POLE2"/>
</dbReference>
<dbReference type="PROSITE" id="PS50297">
    <property type="entry name" value="ANK_REP_REGION"/>
    <property type="match status" value="4"/>
</dbReference>
<feature type="compositionally biased region" description="Basic residues" evidence="17">
    <location>
        <begin position="631"/>
        <end position="650"/>
    </location>
</feature>
<dbReference type="Pfam" id="PF12213">
    <property type="entry name" value="Dpoe2NT"/>
    <property type="match status" value="1"/>
</dbReference>
<feature type="compositionally biased region" description="Basic and acidic residues" evidence="17">
    <location>
        <begin position="779"/>
        <end position="804"/>
    </location>
</feature>
<evidence type="ECO:0000256" key="6">
    <source>
        <dbReference type="ARBA" id="ARBA00022705"/>
    </source>
</evidence>
<keyword evidence="9 16" id="KW-0067">ATP-binding</keyword>
<dbReference type="Pfam" id="PF00069">
    <property type="entry name" value="Pkinase"/>
    <property type="match status" value="1"/>
</dbReference>
<dbReference type="GO" id="GO:0004693">
    <property type="term" value="F:cyclin-dependent protein serine/threonine kinase activity"/>
    <property type="evidence" value="ECO:0007669"/>
    <property type="project" value="UniProtKB-EC"/>
</dbReference>
<keyword evidence="6" id="KW-0235">DNA replication</keyword>
<dbReference type="Gene3D" id="3.30.200.20">
    <property type="entry name" value="Phosphorylase Kinase, domain 1"/>
    <property type="match status" value="1"/>
</dbReference>
<gene>
    <name evidence="19" type="ORF">RF55_5425</name>
</gene>
<keyword evidence="7 16" id="KW-0547">Nucleotide-binding</keyword>
<dbReference type="GO" id="GO:0005524">
    <property type="term" value="F:ATP binding"/>
    <property type="evidence" value="ECO:0007669"/>
    <property type="project" value="UniProtKB-UniRule"/>
</dbReference>
<protein>
    <recommendedName>
        <fullName evidence="3">cyclin-dependent kinase</fullName>
        <ecNumber evidence="3">2.7.11.22</ecNumber>
    </recommendedName>
    <alternativeName>
        <fullName evidence="12">DNA polymerase II subunit 2</fullName>
    </alternativeName>
</protein>
<feature type="region of interest" description="Disordered" evidence="17">
    <location>
        <begin position="613"/>
        <end position="1020"/>
    </location>
</feature>
<dbReference type="PRINTS" id="PR01415">
    <property type="entry name" value="ANKYRIN"/>
</dbReference>
<feature type="compositionally biased region" description="Basic and acidic residues" evidence="17">
    <location>
        <begin position="563"/>
        <end position="572"/>
    </location>
</feature>
<feature type="repeat" description="ANK" evidence="15">
    <location>
        <begin position="208"/>
        <end position="254"/>
    </location>
</feature>
<comment type="similarity">
    <text evidence="2">Belongs to the DNA polymerase epsilon subunit B family.</text>
</comment>
<dbReference type="SUPFAM" id="SSF56112">
    <property type="entry name" value="Protein kinase-like (PK-like)"/>
    <property type="match status" value="1"/>
</dbReference>
<dbReference type="OrthoDB" id="10258888at2759"/>
<evidence type="ECO:0000256" key="9">
    <source>
        <dbReference type="ARBA" id="ARBA00022840"/>
    </source>
</evidence>
<evidence type="ECO:0000256" key="8">
    <source>
        <dbReference type="ARBA" id="ARBA00022777"/>
    </source>
</evidence>
<feature type="region of interest" description="Disordered" evidence="17">
    <location>
        <begin position="1121"/>
        <end position="1147"/>
    </location>
</feature>
<dbReference type="GO" id="GO:0006261">
    <property type="term" value="P:DNA-templated DNA replication"/>
    <property type="evidence" value="ECO:0007669"/>
    <property type="project" value="InterPro"/>
</dbReference>
<dbReference type="STRING" id="67767.A0A0J7KVY6"/>
<evidence type="ECO:0000256" key="17">
    <source>
        <dbReference type="SAM" id="MobiDB-lite"/>
    </source>
</evidence>
<proteinExistence type="inferred from homology"/>
<evidence type="ECO:0000256" key="13">
    <source>
        <dbReference type="ARBA" id="ARBA00047811"/>
    </source>
</evidence>
<feature type="repeat" description="ANK" evidence="15">
    <location>
        <begin position="424"/>
        <end position="456"/>
    </location>
</feature>
<feature type="repeat" description="ANK" evidence="15">
    <location>
        <begin position="357"/>
        <end position="389"/>
    </location>
</feature>
<evidence type="ECO:0000256" key="4">
    <source>
        <dbReference type="ARBA" id="ARBA00022527"/>
    </source>
</evidence>
<dbReference type="InterPro" id="IPR011009">
    <property type="entry name" value="Kinase-like_dom_sf"/>
</dbReference>
<comment type="catalytic activity">
    <reaction evidence="13">
        <text>L-threonyl-[protein] + ATP = O-phospho-L-threonyl-[protein] + ADP + H(+)</text>
        <dbReference type="Rhea" id="RHEA:46608"/>
        <dbReference type="Rhea" id="RHEA-COMP:11060"/>
        <dbReference type="Rhea" id="RHEA-COMP:11605"/>
        <dbReference type="ChEBI" id="CHEBI:15378"/>
        <dbReference type="ChEBI" id="CHEBI:30013"/>
        <dbReference type="ChEBI" id="CHEBI:30616"/>
        <dbReference type="ChEBI" id="CHEBI:61977"/>
        <dbReference type="ChEBI" id="CHEBI:456216"/>
        <dbReference type="EC" id="2.7.11.22"/>
    </reaction>
</comment>
<feature type="repeat" description="ANK" evidence="15">
    <location>
        <begin position="142"/>
        <end position="174"/>
    </location>
</feature>
<dbReference type="Pfam" id="PF04042">
    <property type="entry name" value="DNA_pol_E_B"/>
    <property type="match status" value="1"/>
</dbReference>
<dbReference type="InterPro" id="IPR036770">
    <property type="entry name" value="Ankyrin_rpt-contain_sf"/>
</dbReference>
<dbReference type="Gene3D" id="3.60.21.60">
    <property type="match status" value="1"/>
</dbReference>
<feature type="repeat" description="ANK" evidence="15">
    <location>
        <begin position="324"/>
        <end position="356"/>
    </location>
</feature>
<dbReference type="EMBL" id="LBMM01002730">
    <property type="protein sequence ID" value="KMQ94424.1"/>
    <property type="molecule type" value="Genomic_DNA"/>
</dbReference>
<keyword evidence="5" id="KW-0808">Transferase</keyword>
<dbReference type="PaxDb" id="67767-A0A0J7KVY6"/>
<feature type="compositionally biased region" description="Basic residues" evidence="17">
    <location>
        <begin position="47"/>
        <end position="56"/>
    </location>
</feature>
<dbReference type="InterPro" id="IPR024639">
    <property type="entry name" value="DNA_pol_e_bsu_N"/>
</dbReference>
<feature type="compositionally biased region" description="Basic and acidic residues" evidence="17">
    <location>
        <begin position="733"/>
        <end position="771"/>
    </location>
</feature>
<feature type="compositionally biased region" description="Basic and acidic residues" evidence="17">
    <location>
        <begin position="504"/>
        <end position="515"/>
    </location>
</feature>
<dbReference type="PANTHER" id="PTHR12708:SF0">
    <property type="entry name" value="DNA POLYMERASE EPSILON SUBUNIT 2"/>
    <property type="match status" value="1"/>
</dbReference>
<accession>A0A0J7KVY6</accession>
<feature type="region of interest" description="Disordered" evidence="17">
    <location>
        <begin position="1"/>
        <end position="57"/>
    </location>
</feature>
<feature type="compositionally biased region" description="Basic and acidic residues" evidence="17">
    <location>
        <begin position="652"/>
        <end position="674"/>
    </location>
</feature>
<evidence type="ECO:0000256" key="10">
    <source>
        <dbReference type="ARBA" id="ARBA00023125"/>
    </source>
</evidence>
<feature type="compositionally biased region" description="Basic and acidic residues" evidence="17">
    <location>
        <begin position="689"/>
        <end position="701"/>
    </location>
</feature>
<comment type="subcellular location">
    <subcellularLocation>
        <location evidence="1">Nucleus</location>
    </subcellularLocation>
</comment>
<dbReference type="Pfam" id="PF13637">
    <property type="entry name" value="Ank_4"/>
    <property type="match status" value="1"/>
</dbReference>
<feature type="compositionally biased region" description="Basic and acidic residues" evidence="17">
    <location>
        <begin position="814"/>
        <end position="828"/>
    </location>
</feature>
<feature type="repeat" description="ANK" evidence="15">
    <location>
        <begin position="175"/>
        <end position="207"/>
    </location>
</feature>
<keyword evidence="8" id="KW-0418">Kinase</keyword>
<dbReference type="Gene3D" id="1.10.8.60">
    <property type="match status" value="1"/>
</dbReference>
<keyword evidence="11" id="KW-0539">Nucleus</keyword>
<dbReference type="SUPFAM" id="SSF48403">
    <property type="entry name" value="Ankyrin repeat"/>
    <property type="match status" value="1"/>
</dbReference>
<dbReference type="SMART" id="SM00220">
    <property type="entry name" value="S_TKc"/>
    <property type="match status" value="1"/>
</dbReference>
<evidence type="ECO:0000256" key="2">
    <source>
        <dbReference type="ARBA" id="ARBA00009560"/>
    </source>
</evidence>
<evidence type="ECO:0000256" key="1">
    <source>
        <dbReference type="ARBA" id="ARBA00004123"/>
    </source>
</evidence>
<evidence type="ECO:0000256" key="16">
    <source>
        <dbReference type="PROSITE-ProRule" id="PRU10141"/>
    </source>
</evidence>
<comment type="caution">
    <text evidence="19">The sequence shown here is derived from an EMBL/GenBank/DDBJ whole genome shotgun (WGS) entry which is preliminary data.</text>
</comment>
<feature type="compositionally biased region" description="Pro residues" evidence="17">
    <location>
        <begin position="1"/>
        <end position="10"/>
    </location>
</feature>
<feature type="compositionally biased region" description="Basic and acidic residues" evidence="17">
    <location>
        <begin position="921"/>
        <end position="934"/>
    </location>
</feature>
<dbReference type="Gene3D" id="1.25.40.20">
    <property type="entry name" value="Ankyrin repeat-containing domain"/>
    <property type="match status" value="3"/>
</dbReference>
<dbReference type="FunFam" id="3.30.200.20:FF:000049">
    <property type="entry name" value="cyclin-dependent kinase-like 1 isoform X1"/>
    <property type="match status" value="1"/>
</dbReference>
<evidence type="ECO:0000256" key="7">
    <source>
        <dbReference type="ARBA" id="ARBA00022741"/>
    </source>
</evidence>
<evidence type="ECO:0000256" key="14">
    <source>
        <dbReference type="ARBA" id="ARBA00048367"/>
    </source>
</evidence>
<sequence length="1971" mass="222119">MDTKTPPIPLKPQEKPQPQKRAERVADVSLPPLTPYSNQRAKDRSHQDHRKKRPYKKLSSVFRTYERHTRCFRVLHIGATPLMHACQQGDRARVLRLLKEQKETVAYRDRTLRNALHYCMDAGTGGAVAAAAPELVNAPDAEGHTPLHLAVIAGDTQLVAILLANGADVNAKDLEGHSVLHWATVCGEAECARLVLAAGARPSTPDLRGGSPLHYAAQCCGAAATAELAVPKKVGLKVLQTLLEFGADVNAKDEDGRQPILWAASAGSVEAILALARAGGSAAAGTSDKDGLTALHCAASRGHARCVEALVNLCGSHPDHVDDNGCSALHYAATLGHADATALILKLGADANRQDRKGRTPALCAAAKGQLETLKILSQHGGSLHARTVRGTGIGHEAVASGRIELIKWLAKRRPSTLDVATHDGKTPLHVAALHGYLDACKVLLDHGARINAVLRTSKGNSMTPLDAALYRGHRDCAKLIQMHGGSMAQQLRTHKTAPNKGQIRYDDNGHNERNLRRKRSRRVSMGHKHEYSDSSTEFDSCGYSHDDDENEATVKRRQRARMHQEARKDTSKSSNETAAKDSPKKEDDDDDRSVSDDSLEVIVVKKSLEKKCEKMVSGRRSKTPRECTKKTKLTKMHKRSSKKTSRSGRSRISDNDENTVDRDESPVKEERSAARTSGTPLEEDEVDERIMESRYRRDATDSTSQETVERVIVTAMVHKDQMPDTPKSTLETAKEINYDDASKKKTIETEETKESSHKADGQDASEERLQEATQENSRITEEIQDKDERAKETSDKTQGRLDTSEDVTSSDALLHEKQKASEDKISDKSSYLSIEPNATEDSERRDSPKNEEKTAKKSVSDQKDLSQDSIIAEKHTTDSGEENEKSISEDSKREENAKTAAKKTSSDDEKSKTLLSSRQSEIRETASSSKDKIAGLTGEEEGETKQVSVKTIAKGSSESTKDTESKEDEDLNKRDEKSTGVSSTESMLNVKKTISPVRTPRDKKSENVKESDDRERPEIEAIAVIDSPEWDEDEAVEREIRQALGEDTLERDTEHEEDNEIGVVRVLPSTSEEETPSTTLGVSRTARIDSLPQVQSTTGNRLATIESSDQTVHRERFWRKQRRDSGGRDSGIEPSPRVSRIPRRRNARCCPNTAKQQALNMETITRDVQISLRRYYLERKIFFQLMELKRLQIRHGRANEHVLVKRQVDAFNRSGMSGPTLGVAKYDQPLTFRQFEAFLYEQLRRLQGRPTTPDFCTEAKQCTQKTHRCHHATSAYTSIPVYTYRKGRAPSKAMERYERLARLGEGSYGVVFQCRDRQTGKLVAVKKFQQTEDDPLIRKIALREIRLLKNLKHPNLVNLLEVFRRKRKLHLVFEYCENTLLNEMEKYPSGCPDLTTRQITWQILQGIAYCHRLGCVHRDVKPENILITAEGVVKLCDFGFARMLSPGENYTEYVATRWYRAPELLLDFLKKCLDKDPNERWTCEQLLRHSYFDNFNFKMPDVETEEDLRVSLAKQLLKIPEDERESWLNRIIELVLAQNLNDPHVSAEHMKLAIGECLEPNKLKNTETVFNVISGYDIPKIKYDICKKKFIIDNENSYPETQYKSLIFKHRFEMMWYKTLRHKQFLSSKFEKQQTDKTNIIPIEYLLSELKTGNDTFIMEGCIVIVNGVYKDDVLHIENISFPPIESSESLRSDFGDTNTFGGPHNLSLKMSEKLQVHEENDPDGMIVFIAELWLDMPNVLQKFKTVLEGYMDYPPIAFVLCGHFLSFPTNITSAQALITGFKNLADIISQYANVKESSKFVFVPGPHDLGSPKILPKPPLPKCIIEEVTKMVPNAIFTTNPCRIQYCTKEIVVLREDMLTKMCRNALRFPKEEDFFKHFAKAIISQSHLTPVPLQVVPVYWRYDHALQVFPTPDLIVIADNFGTYTTNYSDCYVINPGMFSKNNFSFQAYVPAINQIQDCQLPNDTDVL</sequence>
<evidence type="ECO:0000313" key="20">
    <source>
        <dbReference type="Proteomes" id="UP000036403"/>
    </source>
</evidence>
<dbReference type="SMART" id="SM00248">
    <property type="entry name" value="ANK"/>
    <property type="match status" value="11"/>
</dbReference>
<keyword evidence="15" id="KW-0040">ANK repeat</keyword>
<feature type="compositionally biased region" description="Basic and acidic residues" evidence="17">
    <location>
        <begin position="842"/>
        <end position="898"/>
    </location>
</feature>
<dbReference type="PROSITE" id="PS00107">
    <property type="entry name" value="PROTEIN_KINASE_ATP"/>
    <property type="match status" value="1"/>
</dbReference>
<evidence type="ECO:0000256" key="15">
    <source>
        <dbReference type="PROSITE-ProRule" id="PRU00023"/>
    </source>
</evidence>
<feature type="repeat" description="ANK" evidence="15">
    <location>
        <begin position="290"/>
        <end position="312"/>
    </location>
</feature>
<organism evidence="19 20">
    <name type="scientific">Lasius niger</name>
    <name type="common">Black garden ant</name>
    <dbReference type="NCBI Taxonomy" id="67767"/>
    <lineage>
        <taxon>Eukaryota</taxon>
        <taxon>Metazoa</taxon>
        <taxon>Ecdysozoa</taxon>
        <taxon>Arthropoda</taxon>
        <taxon>Hexapoda</taxon>
        <taxon>Insecta</taxon>
        <taxon>Pterygota</taxon>
        <taxon>Neoptera</taxon>
        <taxon>Endopterygota</taxon>
        <taxon>Hymenoptera</taxon>
        <taxon>Apocrita</taxon>
        <taxon>Aculeata</taxon>
        <taxon>Formicoidea</taxon>
        <taxon>Formicidae</taxon>
        <taxon>Formicinae</taxon>
        <taxon>Lasius</taxon>
        <taxon>Lasius</taxon>
    </lineage>
</organism>
<comment type="catalytic activity">
    <reaction evidence="14">
        <text>L-seryl-[protein] + ATP = O-phospho-L-seryl-[protein] + ADP + H(+)</text>
        <dbReference type="Rhea" id="RHEA:17989"/>
        <dbReference type="Rhea" id="RHEA-COMP:9863"/>
        <dbReference type="Rhea" id="RHEA-COMP:11604"/>
        <dbReference type="ChEBI" id="CHEBI:15378"/>
        <dbReference type="ChEBI" id="CHEBI:29999"/>
        <dbReference type="ChEBI" id="CHEBI:30616"/>
        <dbReference type="ChEBI" id="CHEBI:83421"/>
        <dbReference type="ChEBI" id="CHEBI:456216"/>
        <dbReference type="EC" id="2.7.11.22"/>
    </reaction>
</comment>
<reference evidence="19 20" key="1">
    <citation type="submission" date="2015-04" db="EMBL/GenBank/DDBJ databases">
        <title>Lasius niger genome sequencing.</title>
        <authorList>
            <person name="Konorov E.A."/>
            <person name="Nikitin M.A."/>
            <person name="Kirill M.V."/>
            <person name="Chang P."/>
        </authorList>
    </citation>
    <scope>NUCLEOTIDE SEQUENCE [LARGE SCALE GENOMIC DNA]</scope>
    <source>
        <tissue evidence="19">Whole</tissue>
    </source>
</reference>
<name>A0A0J7KVY6_LASNI</name>
<dbReference type="InterPro" id="IPR000719">
    <property type="entry name" value="Prot_kinase_dom"/>
</dbReference>